<protein>
    <submittedName>
        <fullName evidence="2">PUA domain-containing protein</fullName>
    </submittedName>
</protein>
<accession>A0A975GRD8</accession>
<dbReference type="Gene3D" id="2.40.240.20">
    <property type="entry name" value="Hypothetical PUA domain-like, domain 1"/>
    <property type="match status" value="1"/>
</dbReference>
<dbReference type="Proteomes" id="UP000663722">
    <property type="component" value="Chromosome"/>
</dbReference>
<dbReference type="InterPro" id="IPR015947">
    <property type="entry name" value="PUA-like_sf"/>
</dbReference>
<evidence type="ECO:0000313" key="3">
    <source>
        <dbReference type="Proteomes" id="UP000663722"/>
    </source>
</evidence>
<dbReference type="InterPro" id="IPR046887">
    <property type="entry name" value="RsmE_PUA-like"/>
</dbReference>
<evidence type="ECO:0000259" key="1">
    <source>
        <dbReference type="Pfam" id="PF20260"/>
    </source>
</evidence>
<organism evidence="2 3">
    <name type="scientific">Desulfonema magnum</name>
    <dbReference type="NCBI Taxonomy" id="45655"/>
    <lineage>
        <taxon>Bacteria</taxon>
        <taxon>Pseudomonadati</taxon>
        <taxon>Thermodesulfobacteriota</taxon>
        <taxon>Desulfobacteria</taxon>
        <taxon>Desulfobacterales</taxon>
        <taxon>Desulfococcaceae</taxon>
        <taxon>Desulfonema</taxon>
    </lineage>
</organism>
<evidence type="ECO:0000313" key="2">
    <source>
        <dbReference type="EMBL" id="QTA90884.1"/>
    </source>
</evidence>
<dbReference type="Pfam" id="PF20260">
    <property type="entry name" value="PUA_4"/>
    <property type="match status" value="1"/>
</dbReference>
<dbReference type="KEGG" id="dmm:dnm_069460"/>
<sequence length="55" mass="6152">MKDIMRHFFIDKSELANPSPIITGSDAKHIKNVLRLKPGNEILLFDGEGGSMKLK</sequence>
<dbReference type="AlphaFoldDB" id="A0A975GRD8"/>
<proteinExistence type="predicted"/>
<dbReference type="SUPFAM" id="SSF88697">
    <property type="entry name" value="PUA domain-like"/>
    <property type="match status" value="1"/>
</dbReference>
<feature type="domain" description="Ribosomal RNA small subunit methyltransferase E PUA-like" evidence="1">
    <location>
        <begin position="22"/>
        <end position="50"/>
    </location>
</feature>
<reference evidence="2" key="1">
    <citation type="journal article" date="2021" name="Microb. Physiol.">
        <title>Proteogenomic Insights into the Physiology of Marine, Sulfate-Reducing, Filamentous Desulfonema limicola and Desulfonema magnum.</title>
        <authorList>
            <person name="Schnaars V."/>
            <person name="Wohlbrand L."/>
            <person name="Scheve S."/>
            <person name="Hinrichs C."/>
            <person name="Reinhardt R."/>
            <person name="Rabus R."/>
        </authorList>
    </citation>
    <scope>NUCLEOTIDE SEQUENCE</scope>
    <source>
        <strain evidence="2">4be13</strain>
    </source>
</reference>
<name>A0A975GRD8_9BACT</name>
<dbReference type="EMBL" id="CP061800">
    <property type="protein sequence ID" value="QTA90884.1"/>
    <property type="molecule type" value="Genomic_DNA"/>
</dbReference>
<gene>
    <name evidence="2" type="ORF">dnm_069460</name>
</gene>
<keyword evidence="3" id="KW-1185">Reference proteome</keyword>